<proteinExistence type="predicted"/>
<sequence length="37" mass="4523">MLAKKQDQKNLFLKPPLLNLNYKKTNQFNFSKKEFKH</sequence>
<dbReference type="PATRIC" id="fig|580047.4.peg.316"/>
<dbReference type="Proteomes" id="UP000009287">
    <property type="component" value="Chromosome"/>
</dbReference>
<evidence type="ECO:0000313" key="2">
    <source>
        <dbReference type="Proteomes" id="UP000009287"/>
    </source>
</evidence>
<dbReference type="EMBL" id="CP002401">
    <property type="protein sequence ID" value="AEP35126.1"/>
    <property type="molecule type" value="Genomic_DNA"/>
</dbReference>
<evidence type="ECO:0000313" key="1">
    <source>
        <dbReference type="EMBL" id="AEP35126.1"/>
    </source>
</evidence>
<organism evidence="1 2">
    <name type="scientific">Chlamydia trachomatis serovar A (strain A2497)</name>
    <dbReference type="NCBI Taxonomy" id="580047"/>
    <lineage>
        <taxon>Bacteria</taxon>
        <taxon>Pseudomonadati</taxon>
        <taxon>Chlamydiota</taxon>
        <taxon>Chlamydiia</taxon>
        <taxon>Chlamydiales</taxon>
        <taxon>Chlamydiaceae</taxon>
        <taxon>Chlamydia/Chlamydophila group</taxon>
        <taxon>Chlamydia</taxon>
    </lineage>
</organism>
<protein>
    <submittedName>
        <fullName evidence="1">Uncharacterized protein</fullName>
    </submittedName>
</protein>
<gene>
    <name evidence="1" type="ordered locus">CTO_0967</name>
</gene>
<dbReference type="AlphaFoldDB" id="G4NMD2"/>
<reference evidence="1 2" key="1">
    <citation type="journal article" date="2011" name="J. Exp. Med.">
        <title>A live-attenuated chlamydial vaccine protects against trachoma in nonhuman primates.</title>
        <authorList>
            <person name="Kari L."/>
            <person name="Whitmire W.M."/>
            <person name="Olivares-Zavaleta N."/>
            <person name="Goheen M.M."/>
            <person name="Taylor L.D."/>
            <person name="Carlson J.H."/>
            <person name="Sturdevant G.L."/>
            <person name="Lu C."/>
            <person name="Bakios L.E."/>
            <person name="Randall L.B."/>
            <person name="Parnell M.J."/>
            <person name="Zhong G."/>
            <person name="Caldwell H.D."/>
        </authorList>
    </citation>
    <scope>NUCLEOTIDE SEQUENCE [LARGE SCALE GENOMIC DNA]</scope>
    <source>
        <strain evidence="1 2">A2497</strain>
    </source>
</reference>
<accession>G4NMD2</accession>
<name>G4NMD2_CHLT4</name>
<dbReference type="KEGG" id="cra:CTO_0967"/>